<feature type="transmembrane region" description="Helical" evidence="5">
    <location>
        <begin position="12"/>
        <end position="34"/>
    </location>
</feature>
<accession>A0A2U9IC59</accession>
<evidence type="ECO:0000256" key="5">
    <source>
        <dbReference type="RuleBase" id="RU363032"/>
    </source>
</evidence>
<organism evidence="7 8">
    <name type="scientific">Acidianus brierleyi</name>
    <dbReference type="NCBI Taxonomy" id="41673"/>
    <lineage>
        <taxon>Archaea</taxon>
        <taxon>Thermoproteota</taxon>
        <taxon>Thermoprotei</taxon>
        <taxon>Sulfolobales</taxon>
        <taxon>Sulfolobaceae</taxon>
        <taxon>Acidianus</taxon>
    </lineage>
</organism>
<feature type="transmembrane region" description="Helical" evidence="5">
    <location>
        <begin position="442"/>
        <end position="462"/>
    </location>
</feature>
<name>A0A2U9IC59_9CREN</name>
<dbReference type="GO" id="GO:0055085">
    <property type="term" value="P:transmembrane transport"/>
    <property type="evidence" value="ECO:0007669"/>
    <property type="project" value="InterPro"/>
</dbReference>
<feature type="transmembrane region" description="Helical" evidence="5">
    <location>
        <begin position="384"/>
        <end position="406"/>
    </location>
</feature>
<keyword evidence="5" id="KW-0813">Transport</keyword>
<dbReference type="AlphaFoldDB" id="A0A2U9IC59"/>
<dbReference type="GeneID" id="36830949"/>
<gene>
    <name evidence="7" type="ORF">DFR85_02295</name>
</gene>
<dbReference type="SUPFAM" id="SSF161098">
    <property type="entry name" value="MetI-like"/>
    <property type="match status" value="1"/>
</dbReference>
<evidence type="ECO:0000256" key="4">
    <source>
        <dbReference type="ARBA" id="ARBA00023136"/>
    </source>
</evidence>
<dbReference type="GO" id="GO:0005886">
    <property type="term" value="C:plasma membrane"/>
    <property type="evidence" value="ECO:0007669"/>
    <property type="project" value="UniProtKB-SubCell"/>
</dbReference>
<proteinExistence type="inferred from homology"/>
<dbReference type="OrthoDB" id="312811at2157"/>
<dbReference type="EMBL" id="CP029289">
    <property type="protein sequence ID" value="AWR93611.1"/>
    <property type="molecule type" value="Genomic_DNA"/>
</dbReference>
<keyword evidence="3 5" id="KW-1133">Transmembrane helix</keyword>
<dbReference type="PROSITE" id="PS50928">
    <property type="entry name" value="ABC_TM1"/>
    <property type="match status" value="1"/>
</dbReference>
<dbReference type="Pfam" id="PF00528">
    <property type="entry name" value="BPD_transp_1"/>
    <property type="match status" value="1"/>
</dbReference>
<feature type="transmembrane region" description="Helical" evidence="5">
    <location>
        <begin position="271"/>
        <end position="293"/>
    </location>
</feature>
<evidence type="ECO:0000313" key="7">
    <source>
        <dbReference type="EMBL" id="AWR93611.1"/>
    </source>
</evidence>
<evidence type="ECO:0000259" key="6">
    <source>
        <dbReference type="PROSITE" id="PS50928"/>
    </source>
</evidence>
<sequence>MNSTFKRLISQKSFIVSIVIIGFVVGLALFSLVYGSYNPYYTSSYYVSAPYSVPTWATIFPQYKGLPPNLHENFTYNGQLEKYNSTTYEIIVNPGQVKNIFFEINWKYKAPYSSVFSLDVYPNVSSNQAFFINMSWITPSNVSEELISAAPVSQEPFIFASYMTFISSDKWIPIVFNTQYSTTIPSPFVSSLPSRDQIIAPEILPDLMFPKPGEYHLELTFSNNSTKPEEFLFTLPSFSEKGYVYGLLGTDENGAPVFPEFAIGARFDLEIALIASILIVFIGAAFGIISGYFGGKTDTAVVGVTDFFLLLPGLPLLITLEIILVKAGINIPRIDLIVLLISILSWPATTRVVRSQALSIRSRTFIEAAKSLGLNNRQIMLRHVLPNLIPIIAAQVAYDVPTVILIESGLDFLGLGITGFPTWGNMLGFASTHISSANSFAWWWVLPPGLGIVLLSAAFYYLGNAFIDTFSSRRIGE</sequence>
<dbReference type="CDD" id="cd06261">
    <property type="entry name" value="TM_PBP2"/>
    <property type="match status" value="1"/>
</dbReference>
<dbReference type="Gene3D" id="1.10.3720.10">
    <property type="entry name" value="MetI-like"/>
    <property type="match status" value="1"/>
</dbReference>
<evidence type="ECO:0000256" key="2">
    <source>
        <dbReference type="ARBA" id="ARBA00022692"/>
    </source>
</evidence>
<keyword evidence="8" id="KW-1185">Reference proteome</keyword>
<dbReference type="InterPro" id="IPR000515">
    <property type="entry name" value="MetI-like"/>
</dbReference>
<dbReference type="RefSeq" id="WP_110269495.1">
    <property type="nucleotide sequence ID" value="NZ_CP029289.2"/>
</dbReference>
<protein>
    <submittedName>
        <fullName evidence="7">ABC transporter permease</fullName>
    </submittedName>
</protein>
<dbReference type="KEGG" id="abri:DFR85_02295"/>
<keyword evidence="4 5" id="KW-0472">Membrane</keyword>
<feature type="transmembrane region" description="Helical" evidence="5">
    <location>
        <begin position="300"/>
        <end position="324"/>
    </location>
</feature>
<keyword evidence="2 5" id="KW-0812">Transmembrane</keyword>
<comment type="subcellular location">
    <subcellularLocation>
        <location evidence="5">Cell membrane</location>
        <topology evidence="5">Multi-pass membrane protein</topology>
    </subcellularLocation>
    <subcellularLocation>
        <location evidence="1">Membrane</location>
        <topology evidence="1">Multi-pass membrane protein</topology>
    </subcellularLocation>
</comment>
<feature type="domain" description="ABC transmembrane type-1" evidence="6">
    <location>
        <begin position="265"/>
        <end position="463"/>
    </location>
</feature>
<evidence type="ECO:0000313" key="8">
    <source>
        <dbReference type="Proteomes" id="UP000248044"/>
    </source>
</evidence>
<dbReference type="InterPro" id="IPR035906">
    <property type="entry name" value="MetI-like_sf"/>
</dbReference>
<evidence type="ECO:0000256" key="3">
    <source>
        <dbReference type="ARBA" id="ARBA00022989"/>
    </source>
</evidence>
<reference evidence="7 8" key="1">
    <citation type="submission" date="2018-05" db="EMBL/GenBank/DDBJ databases">
        <title>Complete Genome Sequences of Extremely Thermoacidophilic, Metal-Mobilizing Type-Strain Members of the Archaeal Family Sulfolobaceae: Acidianus brierleyi DSM-1651T, Acidianus sulfidivorans DSM-18786T, Metallosphaera hakonensis DSM-7519T, and Metallosphaera prunae DSM-10039T.</title>
        <authorList>
            <person name="Counts J.A."/>
            <person name="Kelly R.M."/>
        </authorList>
    </citation>
    <scope>NUCLEOTIDE SEQUENCE [LARGE SCALE GENOMIC DNA]</scope>
    <source>
        <strain evidence="7 8">DSM 1651</strain>
    </source>
</reference>
<evidence type="ECO:0000256" key="1">
    <source>
        <dbReference type="ARBA" id="ARBA00004141"/>
    </source>
</evidence>
<dbReference type="Proteomes" id="UP000248044">
    <property type="component" value="Chromosome"/>
</dbReference>
<dbReference type="PANTHER" id="PTHR42729:SF1">
    <property type="entry name" value="OLIGO_DIPEPTIDE TRANSPORT, PERMEASE PROTEIN (DPPC-2)"/>
    <property type="match status" value="1"/>
</dbReference>
<dbReference type="PANTHER" id="PTHR42729">
    <property type="entry name" value="OLIGO/DIPEPTIDE TRANSPORT, PERMEASE PROTEIN (DPPC-2)"/>
    <property type="match status" value="1"/>
</dbReference>
<comment type="similarity">
    <text evidence="5">Belongs to the binding-protein-dependent transport system permease family.</text>
</comment>